<feature type="domain" description="NAD-dependent epimerase/dehydratase" evidence="2">
    <location>
        <begin position="4"/>
        <end position="237"/>
    </location>
</feature>
<dbReference type="InterPro" id="IPR036291">
    <property type="entry name" value="NAD(P)-bd_dom_sf"/>
</dbReference>
<evidence type="ECO:0000256" key="1">
    <source>
        <dbReference type="ARBA" id="ARBA00007637"/>
    </source>
</evidence>
<reference evidence="4" key="2">
    <citation type="journal article" date="2010" name="Stand. Genomic Sci.">
        <title>Complete genome sequence of Vulcanisaeta distributa type strain (IC-017T).</title>
        <authorList>
            <person name="Mavromatis K."/>
            <person name="Sikorski J."/>
            <person name="Pabst E."/>
            <person name="Teshima H."/>
            <person name="Lapidus A."/>
            <person name="Lucas S."/>
            <person name="Nolan M."/>
            <person name="Glavina Del Rio T."/>
            <person name="Cheng J."/>
            <person name="Bruce D."/>
            <person name="Goodwin L."/>
            <person name="Pitluck S."/>
            <person name="Liolios K."/>
            <person name="Ivanova N."/>
            <person name="Mikhailova N."/>
            <person name="Pati A."/>
            <person name="Chen A."/>
            <person name="Palaniappan K."/>
            <person name="Land M."/>
            <person name="Hauser L."/>
            <person name="Chang Y."/>
            <person name="Jeffries C."/>
            <person name="Rohde M."/>
            <person name="Spring S."/>
            <person name="Goker M."/>
            <person name="Wirth R."/>
            <person name="Woyke T."/>
            <person name="Bristow J."/>
            <person name="Eisen J."/>
            <person name="Markowitz V."/>
            <person name="Hugenholtz P."/>
            <person name="Klenk H."/>
            <person name="Kyrpides N."/>
        </authorList>
    </citation>
    <scope>NUCLEOTIDE SEQUENCE [LARGE SCALE GENOMIC DNA]</scope>
    <source>
        <strain evidence="4">DSM 14429 / JCM 11212 / NBRC 100878 / IC-017</strain>
    </source>
</reference>
<evidence type="ECO:0000313" key="4">
    <source>
        <dbReference type="Proteomes" id="UP000006681"/>
    </source>
</evidence>
<dbReference type="KEGG" id="vdi:Vdis_1001"/>
<dbReference type="Pfam" id="PF01370">
    <property type="entry name" value="Epimerase"/>
    <property type="match status" value="1"/>
</dbReference>
<dbReference type="PANTHER" id="PTHR43725:SF53">
    <property type="entry name" value="UDP-ARABINOSE 4-EPIMERASE 1"/>
    <property type="match status" value="1"/>
</dbReference>
<dbReference type="InterPro" id="IPR001509">
    <property type="entry name" value="Epimerase_deHydtase"/>
</dbReference>
<protein>
    <submittedName>
        <fullName evidence="3">NAD-dependent epimerase/dehydratase</fullName>
    </submittedName>
</protein>
<dbReference type="STRING" id="572478.Vdis_1001"/>
<dbReference type="eggNOG" id="arCOG01369">
    <property type="taxonomic scope" value="Archaea"/>
</dbReference>
<sequence length="324" mass="35664">MMRVLITGGAGFIGSFLTEKLVERGFDVIVIDNLSSGDLNRLKEVIDRVKFVRDDLKSLGNPGVFQGVDTVFHLAANPEVRISVTEPKIHFDENVLATFNVLELSRKYGVKTVVYASSSTVYGDAKTIPTPEDHPIQPISVYGAAKAAGEIMCGTYARLYGINCVTLRYANIVGPRLRHGVIYDLLMKLKRNPSELEVLGDGTQEKSYLYITDTIDATLKAWEYAMKNGGTYTYNVGNWDSISVGDIVNIVIKVSGMNPRVTYKPATPDGRGWPGDVKRMLLSIERIVKEVGWRPSMSSREAIELTAKSLAEELGVNNDKGAHS</sequence>
<gene>
    <name evidence="3" type="ordered locus">Vdis_1001</name>
</gene>
<keyword evidence="4" id="KW-1185">Reference proteome</keyword>
<organism evidence="3 4">
    <name type="scientific">Vulcanisaeta distributa (strain DSM 14429 / JCM 11212 / NBRC 100878 / IC-017)</name>
    <dbReference type="NCBI Taxonomy" id="572478"/>
    <lineage>
        <taxon>Archaea</taxon>
        <taxon>Thermoproteota</taxon>
        <taxon>Thermoprotei</taxon>
        <taxon>Thermoproteales</taxon>
        <taxon>Thermoproteaceae</taxon>
        <taxon>Vulcanisaeta</taxon>
    </lineage>
</organism>
<dbReference type="SUPFAM" id="SSF51735">
    <property type="entry name" value="NAD(P)-binding Rossmann-fold domains"/>
    <property type="match status" value="1"/>
</dbReference>
<evidence type="ECO:0000313" key="3">
    <source>
        <dbReference type="EMBL" id="ADN50390.1"/>
    </source>
</evidence>
<dbReference type="AlphaFoldDB" id="E1QQ18"/>
<dbReference type="HOGENOM" id="CLU_007383_1_7_2"/>
<dbReference type="EMBL" id="CP002100">
    <property type="protein sequence ID" value="ADN50390.1"/>
    <property type="molecule type" value="Genomic_DNA"/>
</dbReference>
<proteinExistence type="inferred from homology"/>
<dbReference type="Gene3D" id="3.90.25.10">
    <property type="entry name" value="UDP-galactose 4-epimerase, domain 1"/>
    <property type="match status" value="1"/>
</dbReference>
<name>E1QQ18_VULDI</name>
<dbReference type="InterPro" id="IPR020904">
    <property type="entry name" value="Sc_DH/Rdtase_CS"/>
</dbReference>
<reference evidence="3 4" key="1">
    <citation type="journal article" date="2010" name="Stand. Genomic Sci.">
        <title>Complete genome sequence of Vulcanisaeta distributa type strain (IC-017).</title>
        <authorList>
            <person name="Mavromatis K."/>
            <person name="Sikorski J."/>
            <person name="Pabst E."/>
            <person name="Teshima H."/>
            <person name="Lapidus A."/>
            <person name="Lucas S."/>
            <person name="Nolan M."/>
            <person name="Glavina Del Rio T."/>
            <person name="Cheng J.F."/>
            <person name="Bruce D."/>
            <person name="Goodwin L."/>
            <person name="Pitluck S."/>
            <person name="Liolios K."/>
            <person name="Ivanova N."/>
            <person name="Mikhailova N."/>
            <person name="Pati A."/>
            <person name="Chen A."/>
            <person name="Palaniappan K."/>
            <person name="Land M."/>
            <person name="Hauser L."/>
            <person name="Chang Y.J."/>
            <person name="Jeffries C.D."/>
            <person name="Rohde M."/>
            <person name="Spring S."/>
            <person name="Goker M."/>
            <person name="Wirth R."/>
            <person name="Woyke T."/>
            <person name="Bristow J."/>
            <person name="Eisen J.A."/>
            <person name="Markowitz V."/>
            <person name="Hugenholtz P."/>
            <person name="Klenk H.P."/>
            <person name="Kyrpides N.C."/>
        </authorList>
    </citation>
    <scope>NUCLEOTIDE SEQUENCE [LARGE SCALE GENOMIC DNA]</scope>
    <source>
        <strain evidence="4">DSM 14429 / JCM 11212 / NBRC 100878 / IC-017</strain>
    </source>
</reference>
<evidence type="ECO:0000259" key="2">
    <source>
        <dbReference type="Pfam" id="PF01370"/>
    </source>
</evidence>
<dbReference type="Proteomes" id="UP000006681">
    <property type="component" value="Chromosome"/>
</dbReference>
<accession>E1QQ18</accession>
<dbReference type="PANTHER" id="PTHR43725">
    <property type="entry name" value="UDP-GLUCOSE 4-EPIMERASE"/>
    <property type="match status" value="1"/>
</dbReference>
<comment type="similarity">
    <text evidence="1">Belongs to the NAD(P)-dependent epimerase/dehydratase family.</text>
</comment>
<dbReference type="PROSITE" id="PS00061">
    <property type="entry name" value="ADH_SHORT"/>
    <property type="match status" value="1"/>
</dbReference>
<dbReference type="Gene3D" id="3.40.50.720">
    <property type="entry name" value="NAD(P)-binding Rossmann-like Domain"/>
    <property type="match status" value="1"/>
</dbReference>